<dbReference type="PANTHER" id="PTHR23033">
    <property type="entry name" value="BETA1,3-GALACTOSYLTRANSFERASE"/>
    <property type="match status" value="1"/>
</dbReference>
<evidence type="ECO:0000256" key="3">
    <source>
        <dbReference type="ARBA" id="ARBA00006462"/>
    </source>
</evidence>
<name>A0A139HUB3_9PEZI</name>
<evidence type="ECO:0000259" key="13">
    <source>
        <dbReference type="Pfam" id="PF02434"/>
    </source>
</evidence>
<keyword evidence="11 12" id="KW-0472">Membrane</keyword>
<dbReference type="InterPro" id="IPR003378">
    <property type="entry name" value="Fringe-like_glycosylTrfase"/>
</dbReference>
<dbReference type="GO" id="GO:0000166">
    <property type="term" value="F:nucleotide binding"/>
    <property type="evidence" value="ECO:0007669"/>
    <property type="project" value="UniProtKB-KW"/>
</dbReference>
<feature type="domain" description="Fringe-like glycosyltransferase" evidence="13">
    <location>
        <begin position="214"/>
        <end position="305"/>
    </location>
</feature>
<evidence type="ECO:0000256" key="9">
    <source>
        <dbReference type="ARBA" id="ARBA00022968"/>
    </source>
</evidence>
<evidence type="ECO:0000256" key="5">
    <source>
        <dbReference type="ARBA" id="ARBA00022676"/>
    </source>
</evidence>
<keyword evidence="15" id="KW-1185">Reference proteome</keyword>
<evidence type="ECO:0000256" key="2">
    <source>
        <dbReference type="ARBA" id="ARBA00004922"/>
    </source>
</evidence>
<dbReference type="InterPro" id="IPR026050">
    <property type="entry name" value="C1GALT1/C1GALT1_chp1"/>
</dbReference>
<sequence>MLLIDMDYGEKIRAHGQIRRLSERNGVHRLKKRPSRRITYVVVSAICLLLFWLTHRSSEYTSKRRTWSIANHGGAHEQSNHELPCRNMPGANETLVILKTGSTEIQDKLPVHLNTTLRCFPHYMIFSDYEEEFKGYHIYDALEHVNPNIKASHADFALWRRLQEGGRAALQPHELSGTAARAGSNFGKQDNPGWKLDKWKFLPMVNRTLAEYPNMRWYVFVEVDTYILSQTLHNYLNTLDWQKSYYIGGQIWIGDILFAHGGTGFAVSRPAMEKVVKEFQQNQESWESFTDIHWAGDCILGKAFADSGTPLTQAWPIWQGDDIGKMTYDRAEGSHRLWCAPTVSYHHLTPSVVQDMWDWEMSWIKNTSDYSKILHHKDVYREYVLPRITEARKDWNNHADQDHGPVDDLETCRAICVKLENCLQYMLNHDARCMIGQTPNLGEKMKGVESGWMSDRLRVFYDMQNPCRNGGEAFIVT</sequence>
<evidence type="ECO:0000256" key="11">
    <source>
        <dbReference type="ARBA" id="ARBA00023136"/>
    </source>
</evidence>
<organism evidence="14 15">
    <name type="scientific">Pseudocercospora eumusae</name>
    <dbReference type="NCBI Taxonomy" id="321146"/>
    <lineage>
        <taxon>Eukaryota</taxon>
        <taxon>Fungi</taxon>
        <taxon>Dikarya</taxon>
        <taxon>Ascomycota</taxon>
        <taxon>Pezizomycotina</taxon>
        <taxon>Dothideomycetes</taxon>
        <taxon>Dothideomycetidae</taxon>
        <taxon>Mycosphaerellales</taxon>
        <taxon>Mycosphaerellaceae</taxon>
        <taxon>Pseudocercospora</taxon>
    </lineage>
</organism>
<dbReference type="STRING" id="321146.A0A139HUB3"/>
<keyword evidence="8" id="KW-0547">Nucleotide-binding</keyword>
<keyword evidence="10 12" id="KW-1133">Transmembrane helix</keyword>
<evidence type="ECO:0000256" key="8">
    <source>
        <dbReference type="ARBA" id="ARBA00022741"/>
    </source>
</evidence>
<keyword evidence="5" id="KW-0328">Glycosyltransferase</keyword>
<dbReference type="AlphaFoldDB" id="A0A139HUB3"/>
<dbReference type="EC" id="2.4.1.122" evidence="4"/>
<proteinExistence type="inferred from homology"/>
<dbReference type="PANTHER" id="PTHR23033:SF47">
    <property type="entry name" value="APPLE DOMAIN-CONTAINING PROTEIN-RELATED"/>
    <property type="match status" value="1"/>
</dbReference>
<feature type="transmembrane region" description="Helical" evidence="12">
    <location>
        <begin position="38"/>
        <end position="55"/>
    </location>
</feature>
<comment type="subcellular location">
    <subcellularLocation>
        <location evidence="1">Membrane</location>
        <topology evidence="1">Single-pass type II membrane protein</topology>
    </subcellularLocation>
</comment>
<comment type="similarity">
    <text evidence="3">Belongs to the glycosyltransferase 31 family. Beta3-Gal-T subfamily.</text>
</comment>
<evidence type="ECO:0000256" key="10">
    <source>
        <dbReference type="ARBA" id="ARBA00022989"/>
    </source>
</evidence>
<dbReference type="Pfam" id="PF02434">
    <property type="entry name" value="Fringe"/>
    <property type="match status" value="1"/>
</dbReference>
<keyword evidence="7 12" id="KW-0812">Transmembrane</keyword>
<evidence type="ECO:0000256" key="7">
    <source>
        <dbReference type="ARBA" id="ARBA00022692"/>
    </source>
</evidence>
<evidence type="ECO:0000256" key="6">
    <source>
        <dbReference type="ARBA" id="ARBA00022679"/>
    </source>
</evidence>
<dbReference type="OrthoDB" id="414175at2759"/>
<accession>A0A139HUB3</accession>
<comment type="caution">
    <text evidence="14">The sequence shown here is derived from an EMBL/GenBank/DDBJ whole genome shotgun (WGS) entry which is preliminary data.</text>
</comment>
<evidence type="ECO:0000256" key="1">
    <source>
        <dbReference type="ARBA" id="ARBA00004606"/>
    </source>
</evidence>
<gene>
    <name evidence="14" type="ORF">AC578_1408</name>
</gene>
<dbReference type="EMBL" id="LFZN01000008">
    <property type="protein sequence ID" value="KXT06061.1"/>
    <property type="molecule type" value="Genomic_DNA"/>
</dbReference>
<reference evidence="14 15" key="1">
    <citation type="submission" date="2015-07" db="EMBL/GenBank/DDBJ databases">
        <title>Comparative genomics of the Sigatoka disease complex on banana suggests a link between parallel evolutionary changes in Pseudocercospora fijiensis and Pseudocercospora eumusae and increased virulence on the banana host.</title>
        <authorList>
            <person name="Chang T.-C."/>
            <person name="Salvucci A."/>
            <person name="Crous P.W."/>
            <person name="Stergiopoulos I."/>
        </authorList>
    </citation>
    <scope>NUCLEOTIDE SEQUENCE [LARGE SCALE GENOMIC DNA]</scope>
    <source>
        <strain evidence="14 15">CBS 114824</strain>
    </source>
</reference>
<evidence type="ECO:0000313" key="14">
    <source>
        <dbReference type="EMBL" id="KXT06061.1"/>
    </source>
</evidence>
<dbReference type="Proteomes" id="UP000070133">
    <property type="component" value="Unassembled WGS sequence"/>
</dbReference>
<evidence type="ECO:0000256" key="12">
    <source>
        <dbReference type="SAM" id="Phobius"/>
    </source>
</evidence>
<dbReference type="GO" id="GO:0016263">
    <property type="term" value="F:glycoprotein-N-acetylgalactosamine 3-beta-galactosyltransferase activity"/>
    <property type="evidence" value="ECO:0007669"/>
    <property type="project" value="UniProtKB-EC"/>
</dbReference>
<evidence type="ECO:0000256" key="4">
    <source>
        <dbReference type="ARBA" id="ARBA00012557"/>
    </source>
</evidence>
<comment type="pathway">
    <text evidence="2">Protein modification; protein glycosylation.</text>
</comment>
<keyword evidence="9" id="KW-0735">Signal-anchor</keyword>
<protein>
    <recommendedName>
        <fullName evidence="4">N-acetylgalactosaminide beta-1,3-galactosyltransferase</fullName>
        <ecNumber evidence="4">2.4.1.122</ecNumber>
    </recommendedName>
</protein>
<dbReference type="Gene3D" id="3.90.550.50">
    <property type="match status" value="1"/>
</dbReference>
<dbReference type="GO" id="GO:0016020">
    <property type="term" value="C:membrane"/>
    <property type="evidence" value="ECO:0007669"/>
    <property type="project" value="UniProtKB-SubCell"/>
</dbReference>
<evidence type="ECO:0000313" key="15">
    <source>
        <dbReference type="Proteomes" id="UP000070133"/>
    </source>
</evidence>
<keyword evidence="6" id="KW-0808">Transferase</keyword>